<name>A0ABQ0PPM6_9PROT</name>
<dbReference type="GeneID" id="29557199"/>
<keyword evidence="2" id="KW-1003">Cell membrane</keyword>
<dbReference type="InterPro" id="IPR009056">
    <property type="entry name" value="Cyt_c-like_dom"/>
</dbReference>
<dbReference type="InterPro" id="IPR036909">
    <property type="entry name" value="Cyt_c-like_dom_sf"/>
</dbReference>
<keyword evidence="8" id="KW-0472">Membrane</keyword>
<evidence type="ECO:0000256" key="6">
    <source>
        <dbReference type="ARBA" id="ARBA00022737"/>
    </source>
</evidence>
<keyword evidence="4 9" id="KW-0479">Metal-binding</keyword>
<keyword evidence="5 10" id="KW-0732">Signal</keyword>
<organism evidence="12 13">
    <name type="scientific">Acetobacter malorum DSM 14337</name>
    <dbReference type="NCBI Taxonomy" id="1307910"/>
    <lineage>
        <taxon>Bacteria</taxon>
        <taxon>Pseudomonadati</taxon>
        <taxon>Pseudomonadota</taxon>
        <taxon>Alphaproteobacteria</taxon>
        <taxon>Acetobacterales</taxon>
        <taxon>Acetobacteraceae</taxon>
        <taxon>Acetobacter</taxon>
    </lineage>
</organism>
<dbReference type="PANTHER" id="PTHR35008:SF8">
    <property type="entry name" value="ALCOHOL DEHYDROGENASE CYTOCHROME C SUBUNIT"/>
    <property type="match status" value="1"/>
</dbReference>
<evidence type="ECO:0000256" key="1">
    <source>
        <dbReference type="ARBA" id="ARBA00004236"/>
    </source>
</evidence>
<keyword evidence="6" id="KW-0677">Repeat</keyword>
<feature type="domain" description="Cytochrome c" evidence="11">
    <location>
        <begin position="315"/>
        <end position="402"/>
    </location>
</feature>
<dbReference type="Proteomes" id="UP001065047">
    <property type="component" value="Unassembled WGS sequence"/>
</dbReference>
<reference evidence="12" key="1">
    <citation type="submission" date="2013-04" db="EMBL/GenBank/DDBJ databases">
        <title>The genome sequencing project of 58 acetic acid bacteria.</title>
        <authorList>
            <person name="Okamoto-Kainuma A."/>
            <person name="Ishikawa M."/>
            <person name="Umino S."/>
            <person name="Koizumi Y."/>
            <person name="Shiwa Y."/>
            <person name="Yoshikawa H."/>
            <person name="Matsutani M."/>
            <person name="Matsushita K."/>
        </authorList>
    </citation>
    <scope>NUCLEOTIDE SEQUENCE</scope>
    <source>
        <strain evidence="12">DSM 14337</strain>
    </source>
</reference>
<evidence type="ECO:0000256" key="3">
    <source>
        <dbReference type="ARBA" id="ARBA00022617"/>
    </source>
</evidence>
<feature type="chain" id="PRO_5046493909" evidence="10">
    <location>
        <begin position="29"/>
        <end position="416"/>
    </location>
</feature>
<dbReference type="Pfam" id="PF13442">
    <property type="entry name" value="Cytochrome_CBB3"/>
    <property type="match status" value="1"/>
</dbReference>
<dbReference type="RefSeq" id="WP_244150540.1">
    <property type="nucleotide sequence ID" value="NZ_BAPF01000005.1"/>
</dbReference>
<evidence type="ECO:0000256" key="10">
    <source>
        <dbReference type="SAM" id="SignalP"/>
    </source>
</evidence>
<evidence type="ECO:0000256" key="5">
    <source>
        <dbReference type="ARBA" id="ARBA00022729"/>
    </source>
</evidence>
<keyword evidence="3 9" id="KW-0349">Heme</keyword>
<evidence type="ECO:0000313" key="13">
    <source>
        <dbReference type="Proteomes" id="UP001065047"/>
    </source>
</evidence>
<dbReference type="InterPro" id="IPR014353">
    <property type="entry name" value="Membr-bd_ADH_cyt_c"/>
</dbReference>
<dbReference type="Gene3D" id="1.10.760.10">
    <property type="entry name" value="Cytochrome c-like domain"/>
    <property type="match status" value="3"/>
</dbReference>
<feature type="domain" description="Cytochrome c" evidence="11">
    <location>
        <begin position="41"/>
        <end position="144"/>
    </location>
</feature>
<keyword evidence="7 9" id="KW-0408">Iron</keyword>
<evidence type="ECO:0000313" key="12">
    <source>
        <dbReference type="EMBL" id="GBQ76909.1"/>
    </source>
</evidence>
<dbReference type="Pfam" id="PF00034">
    <property type="entry name" value="Cytochrom_C"/>
    <property type="match status" value="1"/>
</dbReference>
<dbReference type="PANTHER" id="PTHR35008">
    <property type="entry name" value="BLL4482 PROTEIN-RELATED"/>
    <property type="match status" value="1"/>
</dbReference>
<keyword evidence="13" id="KW-1185">Reference proteome</keyword>
<dbReference type="InterPro" id="IPR051459">
    <property type="entry name" value="Cytochrome_c-type_DH"/>
</dbReference>
<dbReference type="PIRSF" id="PIRSF000018">
    <property type="entry name" value="Mb_ADH_cyt_c"/>
    <property type="match status" value="1"/>
</dbReference>
<protein>
    <submittedName>
        <fullName evidence="12">Gluconate 2-dehydrogenase, cytochrome c subunit</fullName>
    </submittedName>
</protein>
<evidence type="ECO:0000259" key="11">
    <source>
        <dbReference type="PROSITE" id="PS51007"/>
    </source>
</evidence>
<evidence type="ECO:0000256" key="8">
    <source>
        <dbReference type="ARBA" id="ARBA00023136"/>
    </source>
</evidence>
<evidence type="ECO:0000256" key="4">
    <source>
        <dbReference type="ARBA" id="ARBA00022723"/>
    </source>
</evidence>
<gene>
    <name evidence="12" type="ORF">AA14337_0651</name>
</gene>
<evidence type="ECO:0000256" key="9">
    <source>
        <dbReference type="PROSITE-ProRule" id="PRU00433"/>
    </source>
</evidence>
<comment type="subcellular location">
    <subcellularLocation>
        <location evidence="1">Cell membrane</location>
    </subcellularLocation>
</comment>
<feature type="domain" description="Cytochrome c" evidence="11">
    <location>
        <begin position="186"/>
        <end position="294"/>
    </location>
</feature>
<feature type="signal peptide" evidence="10">
    <location>
        <begin position="1"/>
        <end position="28"/>
    </location>
</feature>
<dbReference type="EMBL" id="BAPF01000005">
    <property type="protein sequence ID" value="GBQ76909.1"/>
    <property type="molecule type" value="Genomic_DNA"/>
</dbReference>
<evidence type="ECO:0000256" key="7">
    <source>
        <dbReference type="ARBA" id="ARBA00023004"/>
    </source>
</evidence>
<proteinExistence type="predicted"/>
<dbReference type="SUPFAM" id="SSF46626">
    <property type="entry name" value="Cytochrome c"/>
    <property type="match status" value="3"/>
</dbReference>
<comment type="caution">
    <text evidence="12">The sequence shown here is derived from an EMBL/GenBank/DDBJ whole genome shotgun (WGS) entry which is preliminary data.</text>
</comment>
<dbReference type="PROSITE" id="PS51007">
    <property type="entry name" value="CYTC"/>
    <property type="match status" value="3"/>
</dbReference>
<evidence type="ECO:0000256" key="2">
    <source>
        <dbReference type="ARBA" id="ARBA00022475"/>
    </source>
</evidence>
<sequence length="416" mass="44699">MMSLRSLKHVLLGAVAVTLSFYSGMALADSAPGTQADTRPELIKRGEYLFRAADCAACHVAPKGGSLTGGRSFVLPFGTVFAVNITPDKQTGIGNYTDAEWLKMLREGVGRGGKHLYPVMPYTAYTLLSDADALAIKAYLFSVAPENAPAPQNRLHFPFNQRWGMIVWNWLNNPNKRFQPDTAQSEQWNRGAYLTEALGHCSQCHTPRTITYGLSSKAYAGAVQVGWRAYNLTSDKQHGLGAWTDEQLTSYLSTGKASGKGAASGPMAEAVEHGLRYMTQADIAAMVTYLRSLPPIAEGPVAQAMPPEADHALSDVARRGQGLFAQACAGCHLPDGRGRQSEWAALAGAHSVSDPAADNLVQVLRNGTALETGQGRVFMPGFSKAYTEEELAAIASYVLAHFGNTQTDIKPSAFKN</sequence>
<accession>A0ABQ0PPM6</accession>